<feature type="compositionally biased region" description="Basic and acidic residues" evidence="1">
    <location>
        <begin position="1"/>
        <end position="43"/>
    </location>
</feature>
<name>A0A0A9XCM9_LYGHE</name>
<dbReference type="EMBL" id="GBHO01025870">
    <property type="protein sequence ID" value="JAG17734.1"/>
    <property type="molecule type" value="Transcribed_RNA"/>
</dbReference>
<feature type="compositionally biased region" description="Basic and acidic residues" evidence="1">
    <location>
        <begin position="86"/>
        <end position="105"/>
    </location>
</feature>
<evidence type="ECO:0000256" key="1">
    <source>
        <dbReference type="SAM" id="MobiDB-lite"/>
    </source>
</evidence>
<feature type="region of interest" description="Disordered" evidence="1">
    <location>
        <begin position="1"/>
        <end position="105"/>
    </location>
</feature>
<feature type="non-terminal residue" evidence="2">
    <location>
        <position position="105"/>
    </location>
</feature>
<feature type="non-terminal residue" evidence="2">
    <location>
        <position position="1"/>
    </location>
</feature>
<sequence>SSLRSEESKNHRVEPSRTKLRDVSTDHYKSFPKIKHFEGDFKPIEGPTTEEPRRPQRLVNHHYNPHHHESSEEDDGSTSFASSQEIFRKEPKYRDYEHSDEFHSS</sequence>
<gene>
    <name evidence="2" type="primary">MNN4</name>
    <name evidence="2" type="ORF">CM83_105350</name>
</gene>
<protein>
    <submittedName>
        <fullName evidence="2">Protein MNN4</fullName>
    </submittedName>
</protein>
<feature type="compositionally biased region" description="Basic residues" evidence="1">
    <location>
        <begin position="55"/>
        <end position="65"/>
    </location>
</feature>
<evidence type="ECO:0000313" key="2">
    <source>
        <dbReference type="EMBL" id="JAG17734.1"/>
    </source>
</evidence>
<organism evidence="2">
    <name type="scientific">Lygus hesperus</name>
    <name type="common">Western plant bug</name>
    <dbReference type="NCBI Taxonomy" id="30085"/>
    <lineage>
        <taxon>Eukaryota</taxon>
        <taxon>Metazoa</taxon>
        <taxon>Ecdysozoa</taxon>
        <taxon>Arthropoda</taxon>
        <taxon>Hexapoda</taxon>
        <taxon>Insecta</taxon>
        <taxon>Pterygota</taxon>
        <taxon>Neoptera</taxon>
        <taxon>Paraneoptera</taxon>
        <taxon>Hemiptera</taxon>
        <taxon>Heteroptera</taxon>
        <taxon>Panheteroptera</taxon>
        <taxon>Cimicomorpha</taxon>
        <taxon>Miridae</taxon>
        <taxon>Mirini</taxon>
        <taxon>Lygus</taxon>
    </lineage>
</organism>
<proteinExistence type="predicted"/>
<reference evidence="2" key="1">
    <citation type="journal article" date="2014" name="PLoS ONE">
        <title>Transcriptome-Based Identification of ABC Transporters in the Western Tarnished Plant Bug Lygus hesperus.</title>
        <authorList>
            <person name="Hull J.J."/>
            <person name="Chaney K."/>
            <person name="Geib S.M."/>
            <person name="Fabrick J.A."/>
            <person name="Brent C.S."/>
            <person name="Walsh D."/>
            <person name="Lavine L.C."/>
        </authorList>
    </citation>
    <scope>NUCLEOTIDE SEQUENCE</scope>
</reference>
<accession>A0A0A9XCM9</accession>
<reference evidence="2" key="2">
    <citation type="submission" date="2014-07" db="EMBL/GenBank/DDBJ databases">
        <authorList>
            <person name="Hull J."/>
        </authorList>
    </citation>
    <scope>NUCLEOTIDE SEQUENCE</scope>
</reference>
<dbReference type="AlphaFoldDB" id="A0A0A9XCM9"/>